<evidence type="ECO:0000313" key="7">
    <source>
        <dbReference type="Proteomes" id="UP001055025"/>
    </source>
</evidence>
<dbReference type="GO" id="GO:0009401">
    <property type="term" value="P:phosphoenolpyruvate-dependent sugar phosphotransferase system"/>
    <property type="evidence" value="ECO:0007669"/>
    <property type="project" value="TreeGrafter"/>
</dbReference>
<dbReference type="PROSITE" id="PS51464">
    <property type="entry name" value="SIS"/>
    <property type="match status" value="2"/>
</dbReference>
<protein>
    <submittedName>
        <fullName evidence="6">Tagatose-6-phosphate ketose</fullName>
    </submittedName>
</protein>
<dbReference type="PANTHER" id="PTHR32502">
    <property type="entry name" value="N-ACETYLGALACTOSAMINE PERMEASE II COMPONENT-RELATED"/>
    <property type="match status" value="1"/>
</dbReference>
<comment type="caution">
    <text evidence="6">The sequence shown here is derived from an EMBL/GenBank/DDBJ whole genome shotgun (WGS) entry which is preliminary data.</text>
</comment>
<accession>A0AAV5B460</accession>
<dbReference type="Proteomes" id="UP001055025">
    <property type="component" value="Unassembled WGS sequence"/>
</dbReference>
<dbReference type="InterPro" id="IPR050303">
    <property type="entry name" value="GatZ_KbaZ_carbometab"/>
</dbReference>
<comment type="catalytic activity">
    <reaction evidence="4">
        <text>D-galactosamine 6-phosphate + H2O = D-tagatopyranose 1-phosphate + NH4(+)</text>
        <dbReference type="Rhea" id="RHEA:47680"/>
        <dbReference type="ChEBI" id="CHEBI:15377"/>
        <dbReference type="ChEBI" id="CHEBI:28938"/>
        <dbReference type="ChEBI" id="CHEBI:71674"/>
        <dbReference type="ChEBI" id="CHEBI:138150"/>
    </reaction>
</comment>
<dbReference type="GO" id="GO:0097367">
    <property type="term" value="F:carbohydrate derivative binding"/>
    <property type="evidence" value="ECO:0007669"/>
    <property type="project" value="InterPro"/>
</dbReference>
<evidence type="ECO:0000313" key="6">
    <source>
        <dbReference type="EMBL" id="GJM55877.1"/>
    </source>
</evidence>
<dbReference type="PANTHER" id="PTHR32502:SF3">
    <property type="entry name" value="D-GALACTOSAMINE-6-PHOSPHATE DEAMINASE AGAS-RELATED"/>
    <property type="match status" value="1"/>
</dbReference>
<keyword evidence="7" id="KW-1185">Reference proteome</keyword>
<dbReference type="Pfam" id="PF01380">
    <property type="entry name" value="SIS"/>
    <property type="match status" value="1"/>
</dbReference>
<feature type="domain" description="SIS" evidence="5">
    <location>
        <begin position="48"/>
        <end position="201"/>
    </location>
</feature>
<proteinExistence type="inferred from homology"/>
<organism evidence="6 7">
    <name type="scientific">Granulimonas faecalis</name>
    <dbReference type="NCBI Taxonomy" id="2894155"/>
    <lineage>
        <taxon>Bacteria</taxon>
        <taxon>Bacillati</taxon>
        <taxon>Actinomycetota</taxon>
        <taxon>Coriobacteriia</taxon>
        <taxon>Coriobacteriales</taxon>
        <taxon>Kribbibacteriaceae</taxon>
        <taxon>Granulimonas</taxon>
    </lineage>
</organism>
<dbReference type="CDD" id="cd05008">
    <property type="entry name" value="SIS_GlmS_GlmD_1"/>
    <property type="match status" value="1"/>
</dbReference>
<evidence type="ECO:0000256" key="4">
    <source>
        <dbReference type="ARBA" id="ARBA00029292"/>
    </source>
</evidence>
<dbReference type="InterPro" id="IPR001347">
    <property type="entry name" value="SIS_dom"/>
</dbReference>
<dbReference type="GO" id="GO:0005886">
    <property type="term" value="C:plasma membrane"/>
    <property type="evidence" value="ECO:0007669"/>
    <property type="project" value="TreeGrafter"/>
</dbReference>
<dbReference type="GO" id="GO:1901135">
    <property type="term" value="P:carbohydrate derivative metabolic process"/>
    <property type="evidence" value="ECO:0007669"/>
    <property type="project" value="InterPro"/>
</dbReference>
<name>A0AAV5B460_9ACTN</name>
<dbReference type="InterPro" id="IPR035464">
    <property type="entry name" value="SIS_AgaS"/>
</dbReference>
<feature type="domain" description="SIS" evidence="5">
    <location>
        <begin position="221"/>
        <end position="368"/>
    </location>
</feature>
<dbReference type="EMBL" id="BQKC01000001">
    <property type="protein sequence ID" value="GJM55877.1"/>
    <property type="molecule type" value="Genomic_DNA"/>
</dbReference>
<dbReference type="CDD" id="cd05010">
    <property type="entry name" value="SIS_AgaS_like"/>
    <property type="match status" value="1"/>
</dbReference>
<keyword evidence="3" id="KW-0378">Hydrolase</keyword>
<evidence type="ECO:0000256" key="2">
    <source>
        <dbReference type="ARBA" id="ARBA00022737"/>
    </source>
</evidence>
<evidence type="ECO:0000256" key="1">
    <source>
        <dbReference type="ARBA" id="ARBA00007748"/>
    </source>
</evidence>
<reference evidence="6" key="1">
    <citation type="journal article" date="2022" name="Int. J. Syst. Evol. Microbiol.">
        <title>Granulimonas faecalis gen. nov., sp. nov., and Leptogranulimonas caecicola gen. nov., sp. nov., novel lactate-producing Atopobiaceae bacteria isolated from mouse intestines, and an emended description of the family Atopobiaceae.</title>
        <authorList>
            <person name="Morinaga K."/>
            <person name="Kusada H."/>
            <person name="Sakamoto S."/>
            <person name="Murakami T."/>
            <person name="Toyoda A."/>
            <person name="Mori H."/>
            <person name="Meng X.Y."/>
            <person name="Takashino M."/>
            <person name="Murotomi K."/>
            <person name="Tamaki H."/>
        </authorList>
    </citation>
    <scope>NUCLEOTIDE SEQUENCE</scope>
    <source>
        <strain evidence="6">OPF53</strain>
    </source>
</reference>
<dbReference type="GO" id="GO:0016787">
    <property type="term" value="F:hydrolase activity"/>
    <property type="evidence" value="ECO:0007669"/>
    <property type="project" value="UniProtKB-KW"/>
</dbReference>
<gene>
    <name evidence="6" type="ORF">ATOP_15320</name>
</gene>
<dbReference type="SUPFAM" id="SSF53697">
    <property type="entry name" value="SIS domain"/>
    <property type="match status" value="1"/>
</dbReference>
<evidence type="ECO:0000256" key="3">
    <source>
        <dbReference type="ARBA" id="ARBA00022801"/>
    </source>
</evidence>
<dbReference type="AlphaFoldDB" id="A0AAV5B460"/>
<dbReference type="InterPro" id="IPR046348">
    <property type="entry name" value="SIS_dom_sf"/>
</dbReference>
<comment type="similarity">
    <text evidence="1">Belongs to the SIS family. AgaS subfamily.</text>
</comment>
<dbReference type="RefSeq" id="WP_265590951.1">
    <property type="nucleotide sequence ID" value="NZ_BQKC01000001.1"/>
</dbReference>
<keyword evidence="2" id="KW-0677">Repeat</keyword>
<dbReference type="InterPro" id="IPR035466">
    <property type="entry name" value="GlmS/AgaS_SIS"/>
</dbReference>
<sequence>MFEKTDEELKALGAYDTTREIAQQPDLWEDTYRIWSGARRAVDAFLAEARAMAGGPLRVIFTGAGTSAYVGDTVAPYLTRTGDTGAYRFCSVPTTDIVSAPLDYLVPDEPCLLVSFARSGNSPESVAAMERARQAVSDLRLLNITCAPDGALARAAEDDPQALNLLIPRANDRGFAMTGSYTCMTLLAALVFDRASDGEKDAWVRAAAAMGREVTAREDEVAALLGEGPSRLTYLGSGPLSGLAREAQLKILELAAGRTATSFDSSMGYRHGPKSFVDEGTVLVTFVSEQPYTRRYDLDILAEVAGDGIAARTVAVQQATGPIFEGDAFTFAGTGPLPGAYLALPFAMVAQTVALLNSVRLGNTPDTPSPSGTVNRVVKGVTIHELEL</sequence>
<dbReference type="Gene3D" id="3.40.50.10490">
    <property type="entry name" value="Glucose-6-phosphate isomerase like protein, domain 1"/>
    <property type="match status" value="2"/>
</dbReference>
<evidence type="ECO:0000259" key="5">
    <source>
        <dbReference type="PROSITE" id="PS51464"/>
    </source>
</evidence>